<feature type="region of interest" description="Disordered" evidence="1">
    <location>
        <begin position="1"/>
        <end position="255"/>
    </location>
</feature>
<reference evidence="2" key="1">
    <citation type="journal article" date="2022" name="Int. J. Mol. Sci.">
        <title>Draft Genome of Tanacetum Coccineum: Genomic Comparison of Closely Related Tanacetum-Family Plants.</title>
        <authorList>
            <person name="Yamashiro T."/>
            <person name="Shiraishi A."/>
            <person name="Nakayama K."/>
            <person name="Satake H."/>
        </authorList>
    </citation>
    <scope>NUCLEOTIDE SEQUENCE</scope>
</reference>
<feature type="compositionally biased region" description="Basic and acidic residues" evidence="1">
    <location>
        <begin position="29"/>
        <end position="49"/>
    </location>
</feature>
<keyword evidence="3" id="KW-1185">Reference proteome</keyword>
<feature type="compositionally biased region" description="Basic residues" evidence="1">
    <location>
        <begin position="182"/>
        <end position="194"/>
    </location>
</feature>
<evidence type="ECO:0000256" key="1">
    <source>
        <dbReference type="SAM" id="MobiDB-lite"/>
    </source>
</evidence>
<dbReference type="EMBL" id="BQNB010013198">
    <property type="protein sequence ID" value="GJT13051.1"/>
    <property type="molecule type" value="Genomic_DNA"/>
</dbReference>
<feature type="compositionally biased region" description="Basic and acidic residues" evidence="1">
    <location>
        <begin position="204"/>
        <end position="224"/>
    </location>
</feature>
<feature type="compositionally biased region" description="Polar residues" evidence="1">
    <location>
        <begin position="106"/>
        <end position="127"/>
    </location>
</feature>
<accession>A0ABQ5BHF4</accession>
<feature type="compositionally biased region" description="Low complexity" evidence="1">
    <location>
        <begin position="95"/>
        <end position="105"/>
    </location>
</feature>
<protein>
    <submittedName>
        <fullName evidence="2">Uncharacterized protein</fullName>
    </submittedName>
</protein>
<organism evidence="2 3">
    <name type="scientific">Tanacetum coccineum</name>
    <dbReference type="NCBI Taxonomy" id="301880"/>
    <lineage>
        <taxon>Eukaryota</taxon>
        <taxon>Viridiplantae</taxon>
        <taxon>Streptophyta</taxon>
        <taxon>Embryophyta</taxon>
        <taxon>Tracheophyta</taxon>
        <taxon>Spermatophyta</taxon>
        <taxon>Magnoliopsida</taxon>
        <taxon>eudicotyledons</taxon>
        <taxon>Gunneridae</taxon>
        <taxon>Pentapetalae</taxon>
        <taxon>asterids</taxon>
        <taxon>campanulids</taxon>
        <taxon>Asterales</taxon>
        <taxon>Asteraceae</taxon>
        <taxon>Asteroideae</taxon>
        <taxon>Anthemideae</taxon>
        <taxon>Anthemidinae</taxon>
        <taxon>Tanacetum</taxon>
    </lineage>
</organism>
<feature type="compositionally biased region" description="Basic and acidic residues" evidence="1">
    <location>
        <begin position="243"/>
        <end position="255"/>
    </location>
</feature>
<reference evidence="2" key="2">
    <citation type="submission" date="2022-01" db="EMBL/GenBank/DDBJ databases">
        <authorList>
            <person name="Yamashiro T."/>
            <person name="Shiraishi A."/>
            <person name="Satake H."/>
            <person name="Nakayama K."/>
        </authorList>
    </citation>
    <scope>NUCLEOTIDE SEQUENCE</scope>
</reference>
<sequence>MGSRHHRSSGKPVCRAGGGPTGQRGSQCRTEEERALRRSRRRGVEEQARKRSLSGPPIESARVGWEPIASDSKKLESRSGAVAYPLLDLARRPGSVESVSGQSGSLHSPATNRLSQPVAALTSSSLRPPSWGLASALRRAAERQQGERASVMVGARAHPEGLSGAIERGDASGGDGGVRGSSKSRRVGVSRSRSRGGNLYHIQGWKERAGSSPRKERAGGRGEEGAQPARQGRARRQRGGKKGRMEGRAEAREQR</sequence>
<evidence type="ECO:0000313" key="3">
    <source>
        <dbReference type="Proteomes" id="UP001151760"/>
    </source>
</evidence>
<proteinExistence type="predicted"/>
<comment type="caution">
    <text evidence="2">The sequence shown here is derived from an EMBL/GenBank/DDBJ whole genome shotgun (WGS) entry which is preliminary data.</text>
</comment>
<gene>
    <name evidence="2" type="ORF">Tco_0860093</name>
</gene>
<name>A0ABQ5BHF4_9ASTR</name>
<dbReference type="Proteomes" id="UP001151760">
    <property type="component" value="Unassembled WGS sequence"/>
</dbReference>
<evidence type="ECO:0000313" key="2">
    <source>
        <dbReference type="EMBL" id="GJT13051.1"/>
    </source>
</evidence>
<feature type="compositionally biased region" description="Basic residues" evidence="1">
    <location>
        <begin position="232"/>
        <end position="242"/>
    </location>
</feature>